<name>A0ABN2X1J0_9MICO</name>
<comment type="caution">
    <text evidence="2">The sequence shown here is derived from an EMBL/GenBank/DDBJ whole genome shotgun (WGS) entry which is preliminary data.</text>
</comment>
<accession>A0ABN2X1J0</accession>
<proteinExistence type="predicted"/>
<keyword evidence="3" id="KW-1185">Reference proteome</keyword>
<reference evidence="2 3" key="1">
    <citation type="journal article" date="2019" name="Int. J. Syst. Evol. Microbiol.">
        <title>The Global Catalogue of Microorganisms (GCM) 10K type strain sequencing project: providing services to taxonomists for standard genome sequencing and annotation.</title>
        <authorList>
            <consortium name="The Broad Institute Genomics Platform"/>
            <consortium name="The Broad Institute Genome Sequencing Center for Infectious Disease"/>
            <person name="Wu L."/>
            <person name="Ma J."/>
        </authorList>
    </citation>
    <scope>NUCLEOTIDE SEQUENCE [LARGE SCALE GENOMIC DNA]</scope>
    <source>
        <strain evidence="2 3">JCM 15900</strain>
    </source>
</reference>
<evidence type="ECO:0000313" key="2">
    <source>
        <dbReference type="EMBL" id="GAA2101552.1"/>
    </source>
</evidence>
<sequence>MDSTIGEGTDTGAPGLGPGVPCALMHERSGPAPRLRRNRVPGQADLRLGSAGTAVLHSRSQAELSPAAYMRFETQLAPS</sequence>
<organism evidence="2 3">
    <name type="scientific">Brevibacterium salitolerans</name>
    <dbReference type="NCBI Taxonomy" id="1403566"/>
    <lineage>
        <taxon>Bacteria</taxon>
        <taxon>Bacillati</taxon>
        <taxon>Actinomycetota</taxon>
        <taxon>Actinomycetes</taxon>
        <taxon>Micrococcales</taxon>
        <taxon>Brevibacteriaceae</taxon>
        <taxon>Brevibacterium</taxon>
    </lineage>
</organism>
<evidence type="ECO:0000256" key="1">
    <source>
        <dbReference type="SAM" id="MobiDB-lite"/>
    </source>
</evidence>
<dbReference type="EMBL" id="BAAAPZ010000011">
    <property type="protein sequence ID" value="GAA2101552.1"/>
    <property type="molecule type" value="Genomic_DNA"/>
</dbReference>
<gene>
    <name evidence="2" type="ORF">GCM10009823_24380</name>
</gene>
<dbReference type="Proteomes" id="UP001500984">
    <property type="component" value="Unassembled WGS sequence"/>
</dbReference>
<protein>
    <submittedName>
        <fullName evidence="2">Uncharacterized protein</fullName>
    </submittedName>
</protein>
<evidence type="ECO:0000313" key="3">
    <source>
        <dbReference type="Proteomes" id="UP001500984"/>
    </source>
</evidence>
<feature type="region of interest" description="Disordered" evidence="1">
    <location>
        <begin position="1"/>
        <end position="21"/>
    </location>
</feature>